<name>A0AAE0YXR8_9GAST</name>
<evidence type="ECO:0000313" key="4">
    <source>
        <dbReference type="Proteomes" id="UP001283361"/>
    </source>
</evidence>
<keyword evidence="4" id="KW-1185">Reference proteome</keyword>
<reference evidence="3" key="1">
    <citation type="journal article" date="2023" name="G3 (Bethesda)">
        <title>A reference genome for the long-term kleptoplast-retaining sea slug Elysia crispata morphotype clarki.</title>
        <authorList>
            <person name="Eastman K.E."/>
            <person name="Pendleton A.L."/>
            <person name="Shaikh M.A."/>
            <person name="Suttiyut T."/>
            <person name="Ogas R."/>
            <person name="Tomko P."/>
            <person name="Gavelis G."/>
            <person name="Widhalm J.R."/>
            <person name="Wisecaver J.H."/>
        </authorList>
    </citation>
    <scope>NUCLEOTIDE SEQUENCE</scope>
    <source>
        <strain evidence="3">ECLA1</strain>
    </source>
</reference>
<dbReference type="EMBL" id="JAWDGP010005296">
    <property type="protein sequence ID" value="KAK3758187.1"/>
    <property type="molecule type" value="Genomic_DNA"/>
</dbReference>
<evidence type="ECO:0008006" key="5">
    <source>
        <dbReference type="Google" id="ProtNLM"/>
    </source>
</evidence>
<protein>
    <recommendedName>
        <fullName evidence="5">Partner and localiser of BRCA2 WD40 domain-containing protein</fullName>
    </recommendedName>
</protein>
<evidence type="ECO:0000256" key="1">
    <source>
        <dbReference type="SAM" id="Coils"/>
    </source>
</evidence>
<feature type="region of interest" description="Disordered" evidence="2">
    <location>
        <begin position="974"/>
        <end position="1035"/>
    </location>
</feature>
<feature type="region of interest" description="Disordered" evidence="2">
    <location>
        <begin position="364"/>
        <end position="387"/>
    </location>
</feature>
<feature type="coiled-coil region" evidence="1">
    <location>
        <begin position="5"/>
        <end position="36"/>
    </location>
</feature>
<proteinExistence type="predicted"/>
<evidence type="ECO:0000256" key="2">
    <source>
        <dbReference type="SAM" id="MobiDB-lite"/>
    </source>
</evidence>
<dbReference type="InterPro" id="IPR015943">
    <property type="entry name" value="WD40/YVTN_repeat-like_dom_sf"/>
</dbReference>
<feature type="compositionally biased region" description="Polar residues" evidence="2">
    <location>
        <begin position="987"/>
        <end position="1000"/>
    </location>
</feature>
<dbReference type="Proteomes" id="UP001283361">
    <property type="component" value="Unassembled WGS sequence"/>
</dbReference>
<dbReference type="Gene3D" id="2.130.10.10">
    <property type="entry name" value="YVTN repeat-like/Quinoprotein amine dehydrogenase"/>
    <property type="match status" value="1"/>
</dbReference>
<organism evidence="3 4">
    <name type="scientific">Elysia crispata</name>
    <name type="common">lettuce slug</name>
    <dbReference type="NCBI Taxonomy" id="231223"/>
    <lineage>
        <taxon>Eukaryota</taxon>
        <taxon>Metazoa</taxon>
        <taxon>Spiralia</taxon>
        <taxon>Lophotrochozoa</taxon>
        <taxon>Mollusca</taxon>
        <taxon>Gastropoda</taxon>
        <taxon>Heterobranchia</taxon>
        <taxon>Euthyneura</taxon>
        <taxon>Panpulmonata</taxon>
        <taxon>Sacoglossa</taxon>
        <taxon>Placobranchoidea</taxon>
        <taxon>Plakobranchidae</taxon>
        <taxon>Elysia</taxon>
    </lineage>
</organism>
<gene>
    <name evidence="3" type="ORF">RRG08_027819</name>
</gene>
<sequence length="1764" mass="197070">MDAETKKLIQKLQEMKKEVAQKQKKLERAKRAARVRAHVRKKIKEHEANETASSLKLATEDAKIVSCTKSINENKESQQEETKKDTEFEKNSCSISGSLKHVPFSTTDLLPKNLSSSGHPKDSHSKSHHFERFIHHDTVSEIQNLSHLKGVNKAVCANLNSNKCIGNIHKDVALDPEKCFFSDKLATSTILKSKRECYASNCDSPKTQHFSLLSMESKDDLDYNSRTENEVGNHYVHEEKSVRFFNEKAVNGRKSCESLRKKSGIIQSKSHQETFLTNGSEKEKCLSSNELSCFEITNNMKNDGNSSHLERRNGWIDIDFERDWSDFKAFPKSNVTTGKEFVEHQDQNGWLSALKMREVISKRQGYKRSHMESPVSLKSKKLKKKRTDIPNEGVISKRLSTDEHVKSCKASNQSPMSCTTGKENMISKGGNTTEALKLSPNSDSFESTKDLKNLIHPLWQDEGSHLDIDEMKVGGEDNSHSPVDQKKAKEIRRPFAQNHLLRKSENDKHITNSSQLDVKSLPSGSNMSSLWPKTTQELLSPTPSFKTPLLPERENHKSDQRVQHEVTDSEFLHILGIQQSQEMKNSNKNSISIHEFEENISEQHTEYFSTIMQEAVKNPRHENESPKSRKKISDKFRNLDQDKAAFKVNGDTDENATKKGGNKLCSAFDTCLPPSQTLELSDYTNLDSIPVSQYELSEAYFSENYHFQSTKESAELFMRRRSKRISVAKPFEHKSSEVSASSAYYFKNNPTMQSEVYRYMKGRRQSQAQQRKAAVVLSIFQFLQDKAKEPGSACDFDLTPEFDYLKKKKIENAGSPHAQTSNHDSDNDRKEIINQGYNIQLYNLTSLSNDKDTVLGEKTKFEHGALNVNSNSLQFDEIESLSPLVLKKTNQNISDFDYVRSESLTYNEGLSGKKVGESEYVFKFVDQHNDLGCEIPPKTSRYCCEERHKEDNSLSNHIKPTVISTMSKDCITSPLSRDTSVKHTGTCKPSNNSDNKANSESQKHGFFDSKDVLSSEKVKKEHGVPVSLGNPKVSNDMQHNEKQLCDSPFTKSVLSNKFCVDKKICRSQPRTKSETSKDNTGPQLKVQFNSSTANDVKTNNESAAVSTNSAGVCSDSNISHETRKRMDHNNSAGNIDETMDLKSKSKLNLVSIDSTSLNTLCNISPQVSKEDKVSSLFSNRTNNIASPSNILSSLLSPVTPVVDKATPKNIHSLSRKSISFTSTPIPKYDKRARTKVQKQIEIDFESPVSRSISASSALFVSTDSTSSLGLNPSQDDLMPVYKKALSVFLSPSNAENGEITFEKTTDENDNTCTQSAPTLKLSSNLSLVPVCDESYPSPGQALISDNDSVNISALHDNTDVTCSPYVVRPWKKLARTATTPVQILETETSSCEHSSFSFTSNQLRGKSKPHSQFDIKSNVKFLGCFQSDSQDAVVGLLCGRINSLSHSDNYQAYIVSVKATSLTIWGADDTLGWTTELDWRLCPESHILKACLMPGFTRVAVMVTGWLGASLFASVLTYEWNTEETMRFNIPFQNLPVQMSCLITVEPCPASETQLYLALSSDDHHTVQRTQLSDDQKDLASSDLFQCCRGKMVSLVLVEELSGALISLSYDQRLIIWSCSLGAALKVVSVGAAMPCIQALVSAKAKNGFIFLDSMWRVEDGHCGGLIVMNPLNGHLKVLHTYQVPNNTWRRVDSFKREGQLLSAVGNQGSLCVWDRNTGVLLGCTKSKITTCASVSISEESAFRILVGEIHGCLHIYSSLKLTA</sequence>
<dbReference type="SUPFAM" id="SSF50998">
    <property type="entry name" value="Quinoprotein alcohol dehydrogenase-like"/>
    <property type="match status" value="1"/>
</dbReference>
<evidence type="ECO:0000313" key="3">
    <source>
        <dbReference type="EMBL" id="KAK3758187.1"/>
    </source>
</evidence>
<feature type="compositionally biased region" description="Basic and acidic residues" evidence="2">
    <location>
        <begin position="1001"/>
        <end position="1023"/>
    </location>
</feature>
<keyword evidence="1" id="KW-0175">Coiled coil</keyword>
<comment type="caution">
    <text evidence="3">The sequence shown here is derived from an EMBL/GenBank/DDBJ whole genome shotgun (WGS) entry which is preliminary data.</text>
</comment>
<dbReference type="InterPro" id="IPR011047">
    <property type="entry name" value="Quinoprotein_ADH-like_sf"/>
</dbReference>
<accession>A0AAE0YXR8</accession>